<evidence type="ECO:0000256" key="2">
    <source>
        <dbReference type="ARBA" id="ARBA00022692"/>
    </source>
</evidence>
<dbReference type="KEGG" id="gem:GM21_2346"/>
<reference evidence="7" key="1">
    <citation type="submission" date="2009-07" db="EMBL/GenBank/DDBJ databases">
        <title>Complete sequence of Geobacter sp. M21.</title>
        <authorList>
            <consortium name="US DOE Joint Genome Institute"/>
            <person name="Lucas S."/>
            <person name="Copeland A."/>
            <person name="Lapidus A."/>
            <person name="Glavina del Rio T."/>
            <person name="Dalin E."/>
            <person name="Tice H."/>
            <person name="Bruce D."/>
            <person name="Goodwin L."/>
            <person name="Pitluck S."/>
            <person name="Saunders E."/>
            <person name="Brettin T."/>
            <person name="Detter J.C."/>
            <person name="Han C."/>
            <person name="Larimer F."/>
            <person name="Land M."/>
            <person name="Hauser L."/>
            <person name="Kyrpides N."/>
            <person name="Ovchinnikova G."/>
            <person name="Lovley D."/>
        </authorList>
    </citation>
    <scope>NUCLEOTIDE SEQUENCE [LARGE SCALE GENOMIC DNA]</scope>
    <source>
        <strain evidence="7">M21</strain>
    </source>
</reference>
<gene>
    <name evidence="7" type="ordered locus">GM21_2346</name>
</gene>
<keyword evidence="3 6" id="KW-1133">Transmembrane helix</keyword>
<sequence length="391" mass="40618">MDTGILTHLLNQFLGVFSLGYGELLPDARHLLWLLATLEIALAGLWWAFDDGQRIEKALLVKIMQIGFFVWVISNYRWLIDTILYGFIVTGTKAGGATRTDLLQDPSLIVDYGFAATDPIFRHLKDHYLAAGLPDLVLSGLAGVLILLAYFAIAAAAFITYLEFYIISLLGLILVPFGVFKHTSFLAEKVFGAVIAYGIRLMVLAFVLAVVEPTLAQVQLPVSPTLSQIFTVFLAAFTIAVLSWHAPGIASGLMAGSPSLGVGTMMSTGLAAGAGIVGLGAAAGLGSAMSSAKKGLGQVIAASGGEFSHTADKTDGGGGGSMSAGNPPPDKSSGPVSSSGPSPSSSSSSRTPSSSDGSGMPVWAQNLMLAQHAIPQESHPGTGMSAPIRHD</sequence>
<feature type="region of interest" description="Disordered" evidence="5">
    <location>
        <begin position="307"/>
        <end position="391"/>
    </location>
</feature>
<feature type="transmembrane region" description="Helical" evidence="6">
    <location>
        <begin position="223"/>
        <end position="244"/>
    </location>
</feature>
<evidence type="ECO:0000256" key="3">
    <source>
        <dbReference type="ARBA" id="ARBA00022989"/>
    </source>
</evidence>
<dbReference type="eggNOG" id="COG3846">
    <property type="taxonomic scope" value="Bacteria"/>
</dbReference>
<comment type="subcellular location">
    <subcellularLocation>
        <location evidence="1">Membrane</location>
        <topology evidence="1">Multi-pass membrane protein</topology>
    </subcellularLocation>
</comment>
<dbReference type="NCBIfam" id="TIGR02783">
    <property type="entry name" value="TrbL_P"/>
    <property type="match status" value="1"/>
</dbReference>
<organism evidence="7">
    <name type="scientific">Geobacter sp. (strain M21)</name>
    <dbReference type="NCBI Taxonomy" id="443144"/>
    <lineage>
        <taxon>Bacteria</taxon>
        <taxon>Pseudomonadati</taxon>
        <taxon>Thermodesulfobacteriota</taxon>
        <taxon>Desulfuromonadia</taxon>
        <taxon>Geobacterales</taxon>
        <taxon>Geobacteraceae</taxon>
        <taxon>Geobacter</taxon>
    </lineage>
</organism>
<accession>C6DZ86</accession>
<dbReference type="STRING" id="443144.GM21_2346"/>
<feature type="transmembrane region" description="Helical" evidence="6">
    <location>
        <begin position="136"/>
        <end position="157"/>
    </location>
</feature>
<dbReference type="InterPro" id="IPR007688">
    <property type="entry name" value="Conjugal_tfr_TrbL/VirB6"/>
</dbReference>
<dbReference type="Pfam" id="PF04610">
    <property type="entry name" value="TrbL"/>
    <property type="match status" value="1"/>
</dbReference>
<dbReference type="GO" id="GO:0016020">
    <property type="term" value="C:membrane"/>
    <property type="evidence" value="ECO:0007669"/>
    <property type="project" value="UniProtKB-SubCell"/>
</dbReference>
<feature type="compositionally biased region" description="Low complexity" evidence="5">
    <location>
        <begin position="331"/>
        <end position="359"/>
    </location>
</feature>
<name>C6DZ86_GEOSM</name>
<feature type="transmembrane region" description="Helical" evidence="6">
    <location>
        <begin position="61"/>
        <end position="80"/>
    </location>
</feature>
<dbReference type="EMBL" id="CP001661">
    <property type="protein sequence ID" value="ACT18394.1"/>
    <property type="molecule type" value="Genomic_DNA"/>
</dbReference>
<dbReference type="InterPro" id="IPR014150">
    <property type="entry name" value="Conjugal_tfr_TrbL"/>
</dbReference>
<dbReference type="AlphaFoldDB" id="C6DZ86"/>
<evidence type="ECO:0000313" key="7">
    <source>
        <dbReference type="EMBL" id="ACT18394.1"/>
    </source>
</evidence>
<feature type="transmembrane region" description="Helical" evidence="6">
    <location>
        <begin position="164"/>
        <end position="184"/>
    </location>
</feature>
<evidence type="ECO:0000256" key="1">
    <source>
        <dbReference type="ARBA" id="ARBA00004141"/>
    </source>
</evidence>
<evidence type="ECO:0000256" key="6">
    <source>
        <dbReference type="SAM" id="Phobius"/>
    </source>
</evidence>
<feature type="transmembrane region" description="Helical" evidence="6">
    <location>
        <begin position="31"/>
        <end position="49"/>
    </location>
</feature>
<proteinExistence type="predicted"/>
<evidence type="ECO:0000256" key="5">
    <source>
        <dbReference type="SAM" id="MobiDB-lite"/>
    </source>
</evidence>
<feature type="transmembrane region" description="Helical" evidence="6">
    <location>
        <begin position="264"/>
        <end position="285"/>
    </location>
</feature>
<dbReference type="HOGENOM" id="CLU_055991_0_0_7"/>
<keyword evidence="2 6" id="KW-0812">Transmembrane</keyword>
<dbReference type="GO" id="GO:0030255">
    <property type="term" value="P:protein secretion by the type IV secretion system"/>
    <property type="evidence" value="ECO:0007669"/>
    <property type="project" value="InterPro"/>
</dbReference>
<evidence type="ECO:0000256" key="4">
    <source>
        <dbReference type="ARBA" id="ARBA00023136"/>
    </source>
</evidence>
<feature type="transmembrane region" description="Helical" evidence="6">
    <location>
        <begin position="190"/>
        <end position="211"/>
    </location>
</feature>
<keyword evidence="4 6" id="KW-0472">Membrane</keyword>
<protein>
    <submittedName>
        <fullName evidence="7">P-type conjugative transfer protein TrbL</fullName>
    </submittedName>
</protein>
<dbReference type="OrthoDB" id="9788052at2"/>